<dbReference type="GO" id="GO:0031145">
    <property type="term" value="P:anaphase-promoting complex-dependent catabolic process"/>
    <property type="evidence" value="ECO:0007669"/>
    <property type="project" value="InterPro"/>
</dbReference>
<dbReference type="AlphaFoldDB" id="A0A835M8D6"/>
<dbReference type="PANTHER" id="PTHR13260:SF0">
    <property type="entry name" value="ANAPHASE-PROMOTING COMPLEX SUBUNIT 4"/>
    <property type="match status" value="1"/>
</dbReference>
<dbReference type="GO" id="GO:0051301">
    <property type="term" value="P:cell division"/>
    <property type="evidence" value="ECO:0007669"/>
    <property type="project" value="UniProtKB-KW"/>
</dbReference>
<dbReference type="Proteomes" id="UP000631114">
    <property type="component" value="Unassembled WGS sequence"/>
</dbReference>
<dbReference type="InterPro" id="IPR024789">
    <property type="entry name" value="APC4"/>
</dbReference>
<dbReference type="GO" id="GO:0005680">
    <property type="term" value="C:anaphase-promoting complex"/>
    <property type="evidence" value="ECO:0007669"/>
    <property type="project" value="InterPro"/>
</dbReference>
<evidence type="ECO:0000313" key="8">
    <source>
        <dbReference type="Proteomes" id="UP000631114"/>
    </source>
</evidence>
<reference evidence="7 8" key="1">
    <citation type="submission" date="2020-10" db="EMBL/GenBank/DDBJ databases">
        <title>The Coptis chinensis genome and diversification of protoberbering-type alkaloids.</title>
        <authorList>
            <person name="Wang B."/>
            <person name="Shu S."/>
            <person name="Song C."/>
            <person name="Liu Y."/>
        </authorList>
    </citation>
    <scope>NUCLEOTIDE SEQUENCE [LARGE SCALE GENOMIC DNA]</scope>
    <source>
        <strain evidence="7">HL-2020</strain>
        <tissue evidence="7">Leaf</tissue>
    </source>
</reference>
<dbReference type="EMBL" id="JADFTS010000003">
    <property type="protein sequence ID" value="KAF9614456.1"/>
    <property type="molecule type" value="Genomic_DNA"/>
</dbReference>
<dbReference type="InterPro" id="IPR024790">
    <property type="entry name" value="APC4_long_dom"/>
</dbReference>
<evidence type="ECO:0000313" key="7">
    <source>
        <dbReference type="EMBL" id="KAF9614456.1"/>
    </source>
</evidence>
<keyword evidence="2" id="KW-0132">Cell division</keyword>
<evidence type="ECO:0000256" key="3">
    <source>
        <dbReference type="ARBA" id="ARBA00022776"/>
    </source>
</evidence>
<keyword evidence="4" id="KW-0833">Ubl conjugation pathway</keyword>
<feature type="domain" description="Anaphase-promoting complex subunit 4 long" evidence="6">
    <location>
        <begin position="57"/>
        <end position="186"/>
    </location>
</feature>
<name>A0A835M8D6_9MAGN</name>
<evidence type="ECO:0000256" key="5">
    <source>
        <dbReference type="ARBA" id="ARBA00023306"/>
    </source>
</evidence>
<keyword evidence="8" id="KW-1185">Reference proteome</keyword>
<evidence type="ECO:0000256" key="1">
    <source>
        <dbReference type="ARBA" id="ARBA00016067"/>
    </source>
</evidence>
<organism evidence="7 8">
    <name type="scientific">Coptis chinensis</name>
    <dbReference type="NCBI Taxonomy" id="261450"/>
    <lineage>
        <taxon>Eukaryota</taxon>
        <taxon>Viridiplantae</taxon>
        <taxon>Streptophyta</taxon>
        <taxon>Embryophyta</taxon>
        <taxon>Tracheophyta</taxon>
        <taxon>Spermatophyta</taxon>
        <taxon>Magnoliopsida</taxon>
        <taxon>Ranunculales</taxon>
        <taxon>Ranunculaceae</taxon>
        <taxon>Coptidoideae</taxon>
        <taxon>Coptis</taxon>
    </lineage>
</organism>
<accession>A0A835M8D6</accession>
<gene>
    <name evidence="7" type="ORF">IFM89_018692</name>
</gene>
<feature type="domain" description="Anaphase-promoting complex subunit 4 long" evidence="6">
    <location>
        <begin position="193"/>
        <end position="277"/>
    </location>
</feature>
<dbReference type="Pfam" id="PF12896">
    <property type="entry name" value="ANAPC4"/>
    <property type="match status" value="2"/>
</dbReference>
<keyword evidence="3" id="KW-0498">Mitosis</keyword>
<dbReference type="PANTHER" id="PTHR13260">
    <property type="entry name" value="ANAPHASE PROMOTING COMPLEX SUBUNIT 4 APC4"/>
    <property type="match status" value="1"/>
</dbReference>
<evidence type="ECO:0000259" key="6">
    <source>
        <dbReference type="Pfam" id="PF12896"/>
    </source>
</evidence>
<evidence type="ECO:0000256" key="2">
    <source>
        <dbReference type="ARBA" id="ARBA00022618"/>
    </source>
</evidence>
<sequence>MSRSLKIQYIVLAELDLWVLQVALSNDLCHLIVMSIGQVVEDKQMSEHHSIAGLHGLRLDTSIFQKRKNELHQVAQQASNIEDLIEVVRSSLSIMCKQWSDAMHTFHEKFDPLSPLIVDHGLDSCPQEEFLSLLGGARMSPPIHQFLSNSLGEPGLRRVSKAIDNAGKELHLIVREHLQYEELNIIIPITSILVGKPFLPAAEIIGFRIGELRGLSRWHARYEGVGLDEKLTDNATEKAGMLLIQVERFLRVLAIVVFQFQNFFNWISKCMKLLASEPSDQLPPFNSELVITFLKFLYDQDPVRHLLEASEVEYTVEVDSDTLQKLQELVQFGGFSDTEFLRRTLAKEFEQLEYRYPVFYFILIFAILTLQVAKPFFKEAFLVPFTTISKKIHCKDVIPLFPIPSSPVSAPLNIPMSISYYKDLGSSSSSSCPSPHWLVDYICFRLPDESFSDMPNNIGIARGFMHNLSSADKDCSSMEAVLLSIPEGYHCVDLSFYKESQIVLLLNEKTVTSENAGSALMLILQASDLPFVSLTRSAYPKYWNFQHLKDCAILQIENEKVRCIPHSVHPPLAVSASRGVACVFAARKRALVYILEENEDEDSDVE</sequence>
<keyword evidence="5" id="KW-0131">Cell cycle</keyword>
<dbReference type="OrthoDB" id="2110451at2759"/>
<dbReference type="GO" id="GO:0034399">
    <property type="term" value="C:nuclear periphery"/>
    <property type="evidence" value="ECO:0007669"/>
    <property type="project" value="TreeGrafter"/>
</dbReference>
<comment type="caution">
    <text evidence="7">The sequence shown here is derived from an EMBL/GenBank/DDBJ whole genome shotgun (WGS) entry which is preliminary data.</text>
</comment>
<evidence type="ECO:0000256" key="4">
    <source>
        <dbReference type="ARBA" id="ARBA00022786"/>
    </source>
</evidence>
<dbReference type="GO" id="GO:0070979">
    <property type="term" value="P:protein K11-linked ubiquitination"/>
    <property type="evidence" value="ECO:0007669"/>
    <property type="project" value="TreeGrafter"/>
</dbReference>
<proteinExistence type="predicted"/>
<protein>
    <recommendedName>
        <fullName evidence="1">Anaphase-promoting complex subunit 4</fullName>
    </recommendedName>
</protein>